<keyword evidence="1" id="KW-0472">Membrane</keyword>
<dbReference type="EMBL" id="BMIL01000009">
    <property type="protein sequence ID" value="GGC71651.1"/>
    <property type="molecule type" value="Genomic_DNA"/>
</dbReference>
<reference evidence="2" key="1">
    <citation type="journal article" date="2014" name="Int. J. Syst. Evol. Microbiol.">
        <title>Complete genome sequence of Corynebacterium casei LMG S-19264T (=DSM 44701T), isolated from a smear-ripened cheese.</title>
        <authorList>
            <consortium name="US DOE Joint Genome Institute (JGI-PGF)"/>
            <person name="Walter F."/>
            <person name="Albersmeier A."/>
            <person name="Kalinowski J."/>
            <person name="Ruckert C."/>
        </authorList>
    </citation>
    <scope>NUCLEOTIDE SEQUENCE</scope>
    <source>
        <strain evidence="2">CGMCC 1.15343</strain>
    </source>
</reference>
<sequence length="123" mass="14508">MRLLITIAIMVVSEILLWFIFSVVAKFYYKKTEIDLESLFKGCLERLFLALFLYNDLPHALTVFSALKIATRLKHEERQGETQRFNNYYLIGNLISVSMSLFYLYLWNHASDIDAALERLFSR</sequence>
<name>A0A916XGI0_9SPHI</name>
<organism evidence="2 3">
    <name type="scientific">Pedobacter quisquiliarum</name>
    <dbReference type="NCBI Taxonomy" id="1834438"/>
    <lineage>
        <taxon>Bacteria</taxon>
        <taxon>Pseudomonadati</taxon>
        <taxon>Bacteroidota</taxon>
        <taxon>Sphingobacteriia</taxon>
        <taxon>Sphingobacteriales</taxon>
        <taxon>Sphingobacteriaceae</taxon>
        <taxon>Pedobacter</taxon>
    </lineage>
</organism>
<keyword evidence="3" id="KW-1185">Reference proteome</keyword>
<evidence type="ECO:0000313" key="2">
    <source>
        <dbReference type="EMBL" id="GGC71651.1"/>
    </source>
</evidence>
<feature type="transmembrane region" description="Helical" evidence="1">
    <location>
        <begin position="7"/>
        <end position="28"/>
    </location>
</feature>
<dbReference type="RefSeq" id="WP_188627398.1">
    <property type="nucleotide sequence ID" value="NZ_BMIL01000009.1"/>
</dbReference>
<evidence type="ECO:0000256" key="1">
    <source>
        <dbReference type="SAM" id="Phobius"/>
    </source>
</evidence>
<keyword evidence="1" id="KW-1133">Transmembrane helix</keyword>
<accession>A0A916XGI0</accession>
<gene>
    <name evidence="2" type="ORF">GCM10011387_26460</name>
</gene>
<reference evidence="2" key="2">
    <citation type="submission" date="2020-09" db="EMBL/GenBank/DDBJ databases">
        <authorList>
            <person name="Sun Q."/>
            <person name="Zhou Y."/>
        </authorList>
    </citation>
    <scope>NUCLEOTIDE SEQUENCE</scope>
    <source>
        <strain evidence="2">CGMCC 1.15343</strain>
    </source>
</reference>
<proteinExistence type="predicted"/>
<feature type="transmembrane region" description="Helical" evidence="1">
    <location>
        <begin position="88"/>
        <end position="107"/>
    </location>
</feature>
<dbReference type="AlphaFoldDB" id="A0A916XGI0"/>
<dbReference type="Proteomes" id="UP000651668">
    <property type="component" value="Unassembled WGS sequence"/>
</dbReference>
<evidence type="ECO:0000313" key="3">
    <source>
        <dbReference type="Proteomes" id="UP000651668"/>
    </source>
</evidence>
<keyword evidence="1" id="KW-0812">Transmembrane</keyword>
<protein>
    <submittedName>
        <fullName evidence="2">Uncharacterized protein</fullName>
    </submittedName>
</protein>
<comment type="caution">
    <text evidence="2">The sequence shown here is derived from an EMBL/GenBank/DDBJ whole genome shotgun (WGS) entry which is preliminary data.</text>
</comment>